<comment type="caution">
    <text evidence="2">The sequence shown here is derived from an EMBL/GenBank/DDBJ whole genome shotgun (WGS) entry which is preliminary data.</text>
</comment>
<name>A0ABV2QNC6_9MICO</name>
<dbReference type="EMBL" id="JBEPSJ010000002">
    <property type="protein sequence ID" value="MET4582545.1"/>
    <property type="molecule type" value="Genomic_DNA"/>
</dbReference>
<proteinExistence type="predicted"/>
<organism evidence="2 3">
    <name type="scientific">Conyzicola nivalis</name>
    <dbReference type="NCBI Taxonomy" id="1477021"/>
    <lineage>
        <taxon>Bacteria</taxon>
        <taxon>Bacillati</taxon>
        <taxon>Actinomycetota</taxon>
        <taxon>Actinomycetes</taxon>
        <taxon>Micrococcales</taxon>
        <taxon>Microbacteriaceae</taxon>
        <taxon>Conyzicola</taxon>
    </lineage>
</organism>
<evidence type="ECO:0000313" key="2">
    <source>
        <dbReference type="EMBL" id="MET4582545.1"/>
    </source>
</evidence>
<protein>
    <submittedName>
        <fullName evidence="2">Broad specificity phosphatase PhoE</fullName>
    </submittedName>
</protein>
<dbReference type="Proteomes" id="UP001549257">
    <property type="component" value="Unassembled WGS sequence"/>
</dbReference>
<keyword evidence="3" id="KW-1185">Reference proteome</keyword>
<dbReference type="PANTHER" id="PTHR48100">
    <property type="entry name" value="BROAD-SPECIFICITY PHOSPHATASE YOR283W-RELATED"/>
    <property type="match status" value="1"/>
</dbReference>
<sequence length="207" mass="23047">MNDKPGQVVLVRHGETEWSANGRHTSRSDLPLTPDGEEQARAVGRVLQSRRFGLVLTSPRRRASDTATLAGYPGTETDPDLAEWDYGAYEGLTTAQISDSTGYRWSLWEHGVLPTADGVGEQADELLVRNRRIIDRISPALERGDDVLLFSHGHYLRTLAATWIGSPIALGQFLVLDTAAICVLGFEHDHQVLCQWNRSAWREMPSR</sequence>
<dbReference type="PANTHER" id="PTHR48100:SF15">
    <property type="entry name" value="SEDOHEPTULOSE 1,7-BISPHOSPHATASE"/>
    <property type="match status" value="1"/>
</dbReference>
<evidence type="ECO:0000256" key="1">
    <source>
        <dbReference type="SAM" id="MobiDB-lite"/>
    </source>
</evidence>
<accession>A0ABV2QNC6</accession>
<dbReference type="InterPro" id="IPR029033">
    <property type="entry name" value="His_PPase_superfam"/>
</dbReference>
<dbReference type="CDD" id="cd07067">
    <property type="entry name" value="HP_PGM_like"/>
    <property type="match status" value="1"/>
</dbReference>
<dbReference type="SUPFAM" id="SSF53254">
    <property type="entry name" value="Phosphoglycerate mutase-like"/>
    <property type="match status" value="1"/>
</dbReference>
<reference evidence="2 3" key="1">
    <citation type="submission" date="2024-06" db="EMBL/GenBank/DDBJ databases">
        <title>Sorghum-associated microbial communities from plants grown in Nebraska, USA.</title>
        <authorList>
            <person name="Schachtman D."/>
        </authorList>
    </citation>
    <scope>NUCLEOTIDE SEQUENCE [LARGE SCALE GENOMIC DNA]</scope>
    <source>
        <strain evidence="2 3">2857</strain>
    </source>
</reference>
<evidence type="ECO:0000313" key="3">
    <source>
        <dbReference type="Proteomes" id="UP001549257"/>
    </source>
</evidence>
<dbReference type="InterPro" id="IPR050275">
    <property type="entry name" value="PGM_Phosphatase"/>
</dbReference>
<gene>
    <name evidence="2" type="ORF">ABIE21_002055</name>
</gene>
<dbReference type="Gene3D" id="3.40.50.1240">
    <property type="entry name" value="Phosphoglycerate mutase-like"/>
    <property type="match status" value="1"/>
</dbReference>
<dbReference type="InterPro" id="IPR013078">
    <property type="entry name" value="His_Pase_superF_clade-1"/>
</dbReference>
<dbReference type="SMART" id="SM00855">
    <property type="entry name" value="PGAM"/>
    <property type="match status" value="1"/>
</dbReference>
<dbReference type="RefSeq" id="WP_354024727.1">
    <property type="nucleotide sequence ID" value="NZ_JBEPSJ010000002.1"/>
</dbReference>
<dbReference type="Pfam" id="PF00300">
    <property type="entry name" value="His_Phos_1"/>
    <property type="match status" value="1"/>
</dbReference>
<feature type="region of interest" description="Disordered" evidence="1">
    <location>
        <begin position="14"/>
        <end position="35"/>
    </location>
</feature>